<name>A0A917LNH6_9FLAO</name>
<keyword evidence="2" id="KW-1185">Reference proteome</keyword>
<organism evidence="1 2">
    <name type="scientific">Bizionia arctica</name>
    <dbReference type="NCBI Taxonomy" id="1495645"/>
    <lineage>
        <taxon>Bacteria</taxon>
        <taxon>Pseudomonadati</taxon>
        <taxon>Bacteroidota</taxon>
        <taxon>Flavobacteriia</taxon>
        <taxon>Flavobacteriales</taxon>
        <taxon>Flavobacteriaceae</taxon>
        <taxon>Bizionia</taxon>
    </lineage>
</organism>
<protein>
    <submittedName>
        <fullName evidence="1">Uncharacterized protein</fullName>
    </submittedName>
</protein>
<evidence type="ECO:0000313" key="2">
    <source>
        <dbReference type="Proteomes" id="UP000625976"/>
    </source>
</evidence>
<dbReference type="Proteomes" id="UP000625976">
    <property type="component" value="Unassembled WGS sequence"/>
</dbReference>
<gene>
    <name evidence="1" type="ORF">GCM10010976_17440</name>
</gene>
<accession>A0A917LNH6</accession>
<proteinExistence type="predicted"/>
<evidence type="ECO:0000313" key="1">
    <source>
        <dbReference type="EMBL" id="GGG46466.1"/>
    </source>
</evidence>
<sequence>MLESSGCLTSCLQEIKVSMEAKIKRLVFMILFVWFRVESYKKENQVLDILKNCIFIHQLIKNDYKNIFITIVTYMEFKLQKR</sequence>
<reference evidence="1" key="2">
    <citation type="submission" date="2020-09" db="EMBL/GenBank/DDBJ databases">
        <authorList>
            <person name="Sun Q."/>
            <person name="Zhou Y."/>
        </authorList>
    </citation>
    <scope>NUCLEOTIDE SEQUENCE</scope>
    <source>
        <strain evidence="1">CGMCC 1.12751</strain>
    </source>
</reference>
<dbReference type="EMBL" id="BMFQ01000002">
    <property type="protein sequence ID" value="GGG46466.1"/>
    <property type="molecule type" value="Genomic_DNA"/>
</dbReference>
<comment type="caution">
    <text evidence="1">The sequence shown here is derived from an EMBL/GenBank/DDBJ whole genome shotgun (WGS) entry which is preliminary data.</text>
</comment>
<dbReference type="AlphaFoldDB" id="A0A917LNH6"/>
<reference evidence="1" key="1">
    <citation type="journal article" date="2014" name="Int. J. Syst. Evol. Microbiol.">
        <title>Complete genome sequence of Corynebacterium casei LMG S-19264T (=DSM 44701T), isolated from a smear-ripened cheese.</title>
        <authorList>
            <consortium name="US DOE Joint Genome Institute (JGI-PGF)"/>
            <person name="Walter F."/>
            <person name="Albersmeier A."/>
            <person name="Kalinowski J."/>
            <person name="Ruckert C."/>
        </authorList>
    </citation>
    <scope>NUCLEOTIDE SEQUENCE</scope>
    <source>
        <strain evidence="1">CGMCC 1.12751</strain>
    </source>
</reference>